<evidence type="ECO:0000313" key="7">
    <source>
        <dbReference type="Proteomes" id="UP001501803"/>
    </source>
</evidence>
<evidence type="ECO:0000313" key="6">
    <source>
        <dbReference type="EMBL" id="GAA3888921.1"/>
    </source>
</evidence>
<comment type="caution">
    <text evidence="6">The sequence shown here is derived from an EMBL/GenBank/DDBJ whole genome shotgun (WGS) entry which is preliminary data.</text>
</comment>
<dbReference type="Gene3D" id="1.10.10.10">
    <property type="entry name" value="Winged helix-like DNA-binding domain superfamily/Winged helix DNA-binding domain"/>
    <property type="match status" value="1"/>
</dbReference>
<dbReference type="PROSITE" id="PS51464">
    <property type="entry name" value="SIS"/>
    <property type="match status" value="1"/>
</dbReference>
<dbReference type="InterPro" id="IPR047640">
    <property type="entry name" value="RpiR-like"/>
</dbReference>
<evidence type="ECO:0000256" key="3">
    <source>
        <dbReference type="ARBA" id="ARBA00023163"/>
    </source>
</evidence>
<keyword evidence="2" id="KW-0238">DNA-binding</keyword>
<dbReference type="CDD" id="cd05013">
    <property type="entry name" value="SIS_RpiR"/>
    <property type="match status" value="1"/>
</dbReference>
<dbReference type="Pfam" id="PF01380">
    <property type="entry name" value="SIS"/>
    <property type="match status" value="1"/>
</dbReference>
<reference evidence="7" key="1">
    <citation type="journal article" date="2019" name="Int. J. Syst. Evol. Microbiol.">
        <title>The Global Catalogue of Microorganisms (GCM) 10K type strain sequencing project: providing services to taxonomists for standard genome sequencing and annotation.</title>
        <authorList>
            <consortium name="The Broad Institute Genomics Platform"/>
            <consortium name="The Broad Institute Genome Sequencing Center for Infectious Disease"/>
            <person name="Wu L."/>
            <person name="Ma J."/>
        </authorList>
    </citation>
    <scope>NUCLEOTIDE SEQUENCE [LARGE SCALE GENOMIC DNA]</scope>
    <source>
        <strain evidence="7">JCM 17021</strain>
    </source>
</reference>
<gene>
    <name evidence="6" type="ORF">GCM10022381_33440</name>
</gene>
<proteinExistence type="predicted"/>
<dbReference type="InterPro" id="IPR046348">
    <property type="entry name" value="SIS_dom_sf"/>
</dbReference>
<dbReference type="PANTHER" id="PTHR30514">
    <property type="entry name" value="GLUCOKINASE"/>
    <property type="match status" value="1"/>
</dbReference>
<dbReference type="Pfam" id="PF01418">
    <property type="entry name" value="HTH_6"/>
    <property type="match status" value="1"/>
</dbReference>
<dbReference type="EMBL" id="BAABCN010000012">
    <property type="protein sequence ID" value="GAA3888921.1"/>
    <property type="molecule type" value="Genomic_DNA"/>
</dbReference>
<dbReference type="RefSeq" id="WP_345068773.1">
    <property type="nucleotide sequence ID" value="NZ_BAABCN010000012.1"/>
</dbReference>
<evidence type="ECO:0000256" key="2">
    <source>
        <dbReference type="ARBA" id="ARBA00023125"/>
    </source>
</evidence>
<keyword evidence="1" id="KW-0805">Transcription regulation</keyword>
<dbReference type="PANTHER" id="PTHR30514:SF1">
    <property type="entry name" value="HTH-TYPE TRANSCRIPTIONAL REGULATOR HEXR-RELATED"/>
    <property type="match status" value="1"/>
</dbReference>
<dbReference type="Gene3D" id="3.40.50.10490">
    <property type="entry name" value="Glucose-6-phosphate isomerase like protein, domain 1"/>
    <property type="match status" value="1"/>
</dbReference>
<name>A0ABP7KVD6_9MICO</name>
<dbReference type="InterPro" id="IPR009057">
    <property type="entry name" value="Homeodomain-like_sf"/>
</dbReference>
<dbReference type="SUPFAM" id="SSF53697">
    <property type="entry name" value="SIS domain"/>
    <property type="match status" value="1"/>
</dbReference>
<feature type="domain" description="SIS" evidence="5">
    <location>
        <begin position="127"/>
        <end position="267"/>
    </location>
</feature>
<accession>A0ABP7KVD6</accession>
<dbReference type="Proteomes" id="UP001501803">
    <property type="component" value="Unassembled WGS sequence"/>
</dbReference>
<evidence type="ECO:0000259" key="5">
    <source>
        <dbReference type="PROSITE" id="PS51464"/>
    </source>
</evidence>
<keyword evidence="7" id="KW-1185">Reference proteome</keyword>
<dbReference type="InterPro" id="IPR035472">
    <property type="entry name" value="RpiR-like_SIS"/>
</dbReference>
<dbReference type="InterPro" id="IPR036388">
    <property type="entry name" value="WH-like_DNA-bd_sf"/>
</dbReference>
<feature type="domain" description="HTH rpiR-type" evidence="4">
    <location>
        <begin position="1"/>
        <end position="77"/>
    </location>
</feature>
<dbReference type="InterPro" id="IPR001347">
    <property type="entry name" value="SIS_dom"/>
</dbReference>
<dbReference type="InterPro" id="IPR000281">
    <property type="entry name" value="HTH_RpiR"/>
</dbReference>
<dbReference type="PROSITE" id="PS51071">
    <property type="entry name" value="HTH_RPIR"/>
    <property type="match status" value="1"/>
</dbReference>
<organism evidence="6 7">
    <name type="scientific">Leifsonia kafniensis</name>
    <dbReference type="NCBI Taxonomy" id="475957"/>
    <lineage>
        <taxon>Bacteria</taxon>
        <taxon>Bacillati</taxon>
        <taxon>Actinomycetota</taxon>
        <taxon>Actinomycetes</taxon>
        <taxon>Micrococcales</taxon>
        <taxon>Microbacteriaceae</taxon>
        <taxon>Leifsonia</taxon>
    </lineage>
</organism>
<dbReference type="SUPFAM" id="SSF46689">
    <property type="entry name" value="Homeodomain-like"/>
    <property type="match status" value="1"/>
</dbReference>
<evidence type="ECO:0000256" key="1">
    <source>
        <dbReference type="ARBA" id="ARBA00023015"/>
    </source>
</evidence>
<evidence type="ECO:0000259" key="4">
    <source>
        <dbReference type="PROSITE" id="PS51071"/>
    </source>
</evidence>
<sequence length="286" mass="30783">MSIQSTIEAIASTLPPSTRRIAEAIRENPSIVLENTISELALACRTSEASVVRFCQAIGLSGYSQLKIRLATELGREFAQFGGSLSYGSDIVETDSLQEMASKISTLEILAIQETIAKLDFDALAEVVSAVDSAERIILFGVGASHFIAEDLQHKLFRIGRNAFVLDDAHEAWAGASLLSSQTVALGFSHMGETKETISFLRVARESGAFTGAVTSARESTLVATAEVSLFTEVRETTFRAGAMVSRIAQLAVVDCLFAGVAQRRFGDTVEALKRTRDATRDIRGV</sequence>
<keyword evidence="3" id="KW-0804">Transcription</keyword>
<protein>
    <submittedName>
        <fullName evidence="6">MurR/RpiR family transcriptional regulator</fullName>
    </submittedName>
</protein>